<evidence type="ECO:0000313" key="1">
    <source>
        <dbReference type="EMBL" id="MCZ4243548.1"/>
    </source>
</evidence>
<proteinExistence type="predicted"/>
<dbReference type="RefSeq" id="WP_269426628.1">
    <property type="nucleotide sequence ID" value="NZ_JAPWGM010000002.1"/>
</dbReference>
<comment type="caution">
    <text evidence="1">The sequence shown here is derived from an EMBL/GenBank/DDBJ whole genome shotgun (WGS) entry which is preliminary data.</text>
</comment>
<name>A0ABT4L6J5_9SPHI</name>
<sequence>MKFKDSESLSIQQYSFNEEPDQIEVKPAKVKEYYARETPWHRNWKLAFPENCREIGFYDDKLGEIHRADVHTPSGFTIEFQNSPITLAELSSREAFYPKLIWVLNGKKFKGFRILKNLPDVDDPALENYEFCHTDHLSMIRKTEILNGLTKPKVLNFYHPELKKVAITSHYYSYCWKQPHAVWFMAKAPIIVDLGGHFLYELKKRKQASGDYTYLKLITRKSFIEQYLNV</sequence>
<dbReference type="Proteomes" id="UP001144347">
    <property type="component" value="Unassembled WGS sequence"/>
</dbReference>
<evidence type="ECO:0000313" key="2">
    <source>
        <dbReference type="Proteomes" id="UP001144347"/>
    </source>
</evidence>
<gene>
    <name evidence="1" type="ORF">O0955_05965</name>
</gene>
<organism evidence="1 2">
    <name type="scientific">Pedobacter punctiformis</name>
    <dbReference type="NCBI Taxonomy" id="3004097"/>
    <lineage>
        <taxon>Bacteria</taxon>
        <taxon>Pseudomonadati</taxon>
        <taxon>Bacteroidota</taxon>
        <taxon>Sphingobacteriia</taxon>
        <taxon>Sphingobacteriales</taxon>
        <taxon>Sphingobacteriaceae</taxon>
        <taxon>Pedobacter</taxon>
    </lineage>
</organism>
<accession>A0ABT4L6J5</accession>
<keyword evidence="2" id="KW-1185">Reference proteome</keyword>
<protein>
    <submittedName>
        <fullName evidence="1">Competence protein</fullName>
    </submittedName>
</protein>
<reference evidence="1" key="1">
    <citation type="submission" date="2022-12" db="EMBL/GenBank/DDBJ databases">
        <title>Genome sequence of HCMS5-2.</title>
        <authorList>
            <person name="Woo H."/>
        </authorList>
    </citation>
    <scope>NUCLEOTIDE SEQUENCE</scope>
    <source>
        <strain evidence="1">HCMS5-2</strain>
    </source>
</reference>
<dbReference type="EMBL" id="JAPWGM010000002">
    <property type="protein sequence ID" value="MCZ4243548.1"/>
    <property type="molecule type" value="Genomic_DNA"/>
</dbReference>